<dbReference type="Proteomes" id="UP000011761">
    <property type="component" value="Unassembled WGS sequence"/>
</dbReference>
<dbReference type="GeneID" id="19110703"/>
<keyword evidence="2" id="KW-1185">Reference proteome</keyword>
<dbReference type="AlphaFoldDB" id="M2MLJ5"/>
<evidence type="ECO:0000313" key="2">
    <source>
        <dbReference type="Proteomes" id="UP000011761"/>
    </source>
</evidence>
<dbReference type="HOGENOM" id="CLU_024593_0_0_1"/>
<evidence type="ECO:0008006" key="3">
    <source>
        <dbReference type="Google" id="ProtNLM"/>
    </source>
</evidence>
<sequence>MVASRNARDSPSSRNFKSSAVLGNGAEEVHDDGTEVFTLVADGDVVLHFQHEANGVQSSAAFRVSTTELKSRSRYFDRLFGRFGEAAKVEARHKTLGQQYRTMADVPSAQLPMIVIEDLGRISGVKSPAILLRDFLRILHSQEIESNLPVANLANLSIVADRFDALEWLKVYFSRKKAMQAIDSKMTPKADNGLSEEKVRQRLLVGYMLDFPKWIEKHSARLIMKGWVGQEPDISAALWWDLPGRMEEELAFRRECVLETIQSLQTYLLGLYTSRERQCKLGYDSSAQCDSFQLGEMIRFFARIGTLRLQGAILETDEPHPQYDGDIQNLVDLLRQVPEYQIDRNHTHCGLRTRIMPLLDMIRDCCFYVGVCPDCWHADRAQYAWIESKRPLLWKRQSFSLRAYLSRGHGSRHAELRDMFLATERDWS</sequence>
<reference evidence="1 2" key="1">
    <citation type="journal article" date="2012" name="PLoS Pathog.">
        <title>Diverse lifestyles and strategies of plant pathogenesis encoded in the genomes of eighteen Dothideomycetes fungi.</title>
        <authorList>
            <person name="Ohm R.A."/>
            <person name="Feau N."/>
            <person name="Henrissat B."/>
            <person name="Schoch C.L."/>
            <person name="Horwitz B.A."/>
            <person name="Barry K.W."/>
            <person name="Condon B.J."/>
            <person name="Copeland A.C."/>
            <person name="Dhillon B."/>
            <person name="Glaser F."/>
            <person name="Hesse C.N."/>
            <person name="Kosti I."/>
            <person name="LaButti K."/>
            <person name="Lindquist E.A."/>
            <person name="Lucas S."/>
            <person name="Salamov A.A."/>
            <person name="Bradshaw R.E."/>
            <person name="Ciuffetti L."/>
            <person name="Hamelin R.C."/>
            <person name="Kema G.H.J."/>
            <person name="Lawrence C."/>
            <person name="Scott J.A."/>
            <person name="Spatafora J.W."/>
            <person name="Turgeon B.G."/>
            <person name="de Wit P.J.G.M."/>
            <person name="Zhong S."/>
            <person name="Goodwin S.B."/>
            <person name="Grigoriev I.V."/>
        </authorList>
    </citation>
    <scope>NUCLEOTIDE SEQUENCE [LARGE SCALE GENOMIC DNA]</scope>
    <source>
        <strain evidence="1 2">UAMH 10762</strain>
    </source>
</reference>
<gene>
    <name evidence="1" type="ORF">BAUCODRAFT_283864</name>
</gene>
<accession>M2MLJ5</accession>
<dbReference type="OrthoDB" id="5398371at2759"/>
<dbReference type="EMBL" id="KB445562">
    <property type="protein sequence ID" value="EMC92268.1"/>
    <property type="molecule type" value="Genomic_DNA"/>
</dbReference>
<dbReference type="KEGG" id="bcom:BAUCODRAFT_283864"/>
<protein>
    <recommendedName>
        <fullName evidence="3">BTB domain-containing protein</fullName>
    </recommendedName>
</protein>
<organism evidence="1 2">
    <name type="scientific">Baudoinia panamericana (strain UAMH 10762)</name>
    <name type="common">Angels' share fungus</name>
    <name type="synonym">Baudoinia compniacensis (strain UAMH 10762)</name>
    <dbReference type="NCBI Taxonomy" id="717646"/>
    <lineage>
        <taxon>Eukaryota</taxon>
        <taxon>Fungi</taxon>
        <taxon>Dikarya</taxon>
        <taxon>Ascomycota</taxon>
        <taxon>Pezizomycotina</taxon>
        <taxon>Dothideomycetes</taxon>
        <taxon>Dothideomycetidae</taxon>
        <taxon>Mycosphaerellales</taxon>
        <taxon>Teratosphaeriaceae</taxon>
        <taxon>Baudoinia</taxon>
    </lineage>
</organism>
<name>M2MLJ5_BAUPA</name>
<proteinExistence type="predicted"/>
<dbReference type="OMA" id="FQHEANG"/>
<dbReference type="eggNOG" id="ENOG502S016">
    <property type="taxonomic scope" value="Eukaryota"/>
</dbReference>
<dbReference type="RefSeq" id="XP_007680686.1">
    <property type="nucleotide sequence ID" value="XM_007682496.1"/>
</dbReference>
<evidence type="ECO:0000313" key="1">
    <source>
        <dbReference type="EMBL" id="EMC92268.1"/>
    </source>
</evidence>